<dbReference type="PROSITE" id="PS51278">
    <property type="entry name" value="GATASE_TYPE_2"/>
    <property type="match status" value="1"/>
</dbReference>
<dbReference type="SUPFAM" id="SSF56235">
    <property type="entry name" value="N-terminal nucleophile aminohydrolases (Ntn hydrolases)"/>
    <property type="match status" value="1"/>
</dbReference>
<keyword evidence="1 3" id="KW-0315">Glutamine amidotransferase</keyword>
<proteinExistence type="predicted"/>
<dbReference type="OrthoDB" id="9804310at2"/>
<dbReference type="Pfam" id="PF13230">
    <property type="entry name" value="GATase_4"/>
    <property type="match status" value="1"/>
</dbReference>
<evidence type="ECO:0000313" key="4">
    <source>
        <dbReference type="Proteomes" id="UP000190092"/>
    </source>
</evidence>
<dbReference type="PANTHER" id="PTHR42824:SF1">
    <property type="entry name" value="GLUTAMINE AMIDOTRANSFERASE YAFJ-RELATED"/>
    <property type="match status" value="1"/>
</dbReference>
<dbReference type="Gene3D" id="3.60.20.10">
    <property type="entry name" value="Glutamine Phosphoribosylpyrophosphate, subunit 1, domain 1"/>
    <property type="match status" value="1"/>
</dbReference>
<dbReference type="EMBL" id="FUWJ01000007">
    <property type="protein sequence ID" value="SKA25158.1"/>
    <property type="molecule type" value="Genomic_DNA"/>
</dbReference>
<dbReference type="PANTHER" id="PTHR42824">
    <property type="entry name" value="GLUTAMINE AMIDOTRANSFERASE"/>
    <property type="match status" value="1"/>
</dbReference>
<dbReference type="InterPro" id="IPR017932">
    <property type="entry name" value="GATase_2_dom"/>
</dbReference>
<dbReference type="InterPro" id="IPR029055">
    <property type="entry name" value="Ntn_hydrolases_N"/>
</dbReference>
<dbReference type="STRING" id="225324.SAMN02745126_04498"/>
<organism evidence="3 4">
    <name type="scientific">Enhydrobacter aerosaccus</name>
    <dbReference type="NCBI Taxonomy" id="225324"/>
    <lineage>
        <taxon>Bacteria</taxon>
        <taxon>Pseudomonadati</taxon>
        <taxon>Pseudomonadota</taxon>
        <taxon>Alphaproteobacteria</taxon>
        <taxon>Hyphomicrobiales</taxon>
        <taxon>Enhydrobacter</taxon>
    </lineage>
</organism>
<dbReference type="AlphaFoldDB" id="A0A1T4SB71"/>
<gene>
    <name evidence="3" type="ORF">SAMN02745126_04498</name>
</gene>
<keyword evidence="4" id="KW-1185">Reference proteome</keyword>
<dbReference type="GO" id="GO:0016740">
    <property type="term" value="F:transferase activity"/>
    <property type="evidence" value="ECO:0007669"/>
    <property type="project" value="UniProtKB-KW"/>
</dbReference>
<dbReference type="CDD" id="cd01908">
    <property type="entry name" value="YafJ"/>
    <property type="match status" value="1"/>
</dbReference>
<name>A0A1T4SB71_9HYPH</name>
<accession>A0A1T4SB71</accession>
<protein>
    <submittedName>
        <fullName evidence="3">Glutamine amidotransferase</fullName>
    </submittedName>
</protein>
<dbReference type="InterPro" id="IPR026869">
    <property type="entry name" value="EgtC-like"/>
</dbReference>
<dbReference type="Proteomes" id="UP000190092">
    <property type="component" value="Unassembled WGS sequence"/>
</dbReference>
<evidence type="ECO:0000313" key="3">
    <source>
        <dbReference type="EMBL" id="SKA25158.1"/>
    </source>
</evidence>
<sequence length="297" mass="31815">MCELFCLSSCLPTRATFSLKAFAAHGAPGGRNVDGWGLAFHDGRDVRLYKEPEPATDSSWLGFIQGRHLPTRILISHIRHALGGGVTLANTQPFVRELGGRAHAFAHNGFLNGIQGEVGRSSARFRPVGETDSEMAFCLLLERFSRLWENGSTPALPLRLAVLAKFAEDMRALGPANFLYSDGDFIFGHGHRRTQANGTIEPPGLWCLQRECAVDPGAMASAGVNVEPGGETQRIALLASVPLSSERWCPLGEGEIVVLADGRVISSGLPSSRSQTHMAGITSTMSAVDDPMLTPPA</sequence>
<feature type="domain" description="Glutamine amidotransferase type-2" evidence="2">
    <location>
        <begin position="2"/>
        <end position="262"/>
    </location>
</feature>
<evidence type="ECO:0000256" key="1">
    <source>
        <dbReference type="ARBA" id="ARBA00022962"/>
    </source>
</evidence>
<reference evidence="4" key="1">
    <citation type="submission" date="2017-02" db="EMBL/GenBank/DDBJ databases">
        <authorList>
            <person name="Varghese N."/>
            <person name="Submissions S."/>
        </authorList>
    </citation>
    <scope>NUCLEOTIDE SEQUENCE [LARGE SCALE GENOMIC DNA]</scope>
    <source>
        <strain evidence="4">ATCC 27094</strain>
    </source>
</reference>
<keyword evidence="3" id="KW-0808">Transferase</keyword>
<evidence type="ECO:0000259" key="2">
    <source>
        <dbReference type="PROSITE" id="PS51278"/>
    </source>
</evidence>